<sequence length="115" mass="12666">MSAMNPSARHYRNQVVRIAEIAVVSDLIENVTFKNCVLIGPAVLALVEGVTMSGCEIEGTEEGVFWVVPAEREYVVGAVGLRDCRLYSCHLQRIGLAIPERVLPEMRRGFGFSEA</sequence>
<dbReference type="Proteomes" id="UP001143347">
    <property type="component" value="Unassembled WGS sequence"/>
</dbReference>
<evidence type="ECO:0000313" key="2">
    <source>
        <dbReference type="Proteomes" id="UP001143347"/>
    </source>
</evidence>
<proteinExistence type="predicted"/>
<gene>
    <name evidence="1" type="ORF">OSB52_03495</name>
</gene>
<comment type="caution">
    <text evidence="1">The sequence shown here is derived from an EMBL/GenBank/DDBJ whole genome shotgun (WGS) entry which is preliminary data.</text>
</comment>
<protein>
    <submittedName>
        <fullName evidence="1">Uncharacterized protein</fullName>
    </submittedName>
</protein>
<evidence type="ECO:0000313" key="1">
    <source>
        <dbReference type="EMBL" id="MCX2963151.1"/>
    </source>
</evidence>
<reference evidence="1" key="1">
    <citation type="submission" date="2022-10" db="EMBL/GenBank/DDBJ databases">
        <title>WGS of marine actinomycetes from Thailand.</title>
        <authorList>
            <person name="Thawai C."/>
        </authorList>
    </citation>
    <scope>NUCLEOTIDE SEQUENCE</scope>
    <source>
        <strain evidence="1">SW21</strain>
    </source>
</reference>
<organism evidence="1 2">
    <name type="scientific">Gordonia aquimaris</name>
    <dbReference type="NCBI Taxonomy" id="2984863"/>
    <lineage>
        <taxon>Bacteria</taxon>
        <taxon>Bacillati</taxon>
        <taxon>Actinomycetota</taxon>
        <taxon>Actinomycetes</taxon>
        <taxon>Mycobacteriales</taxon>
        <taxon>Gordoniaceae</taxon>
        <taxon>Gordonia</taxon>
    </lineage>
</organism>
<keyword evidence="2" id="KW-1185">Reference proteome</keyword>
<name>A0A9X3D3N0_9ACTN</name>
<dbReference type="EMBL" id="JAPKFM010000002">
    <property type="protein sequence ID" value="MCX2963151.1"/>
    <property type="molecule type" value="Genomic_DNA"/>
</dbReference>
<accession>A0A9X3D3N0</accession>
<dbReference type="RefSeq" id="WP_266060175.1">
    <property type="nucleotide sequence ID" value="NZ_JAPKFM010000002.1"/>
</dbReference>
<dbReference type="AlphaFoldDB" id="A0A9X3D3N0"/>